<dbReference type="GO" id="GO:0103043">
    <property type="term" value="F:phosphoribosyl 1,2-cyclic phosphate phosphodiesterase activity"/>
    <property type="evidence" value="ECO:0007669"/>
    <property type="project" value="UniProtKB-EC"/>
</dbReference>
<dbReference type="PANTHER" id="PTHR42663">
    <property type="entry name" value="HYDROLASE C777.06C-RELATED-RELATED"/>
    <property type="match status" value="1"/>
</dbReference>
<dbReference type="CDD" id="cd07736">
    <property type="entry name" value="PhnP-like_MBL-fold"/>
    <property type="match status" value="1"/>
</dbReference>
<dbReference type="NCBIfam" id="TIGR03307">
    <property type="entry name" value="PhnP"/>
    <property type="match status" value="1"/>
</dbReference>
<dbReference type="InterPro" id="IPR001279">
    <property type="entry name" value="Metallo-B-lactamas"/>
</dbReference>
<dbReference type="EMBL" id="CP119391">
    <property type="protein sequence ID" value="WNK20295.1"/>
    <property type="molecule type" value="Genomic_DNA"/>
</dbReference>
<keyword evidence="3" id="KW-1185">Reference proteome</keyword>
<dbReference type="Pfam" id="PF12706">
    <property type="entry name" value="Lactamase_B_2"/>
    <property type="match status" value="1"/>
</dbReference>
<evidence type="ECO:0000313" key="2">
    <source>
        <dbReference type="EMBL" id="WNK20295.1"/>
    </source>
</evidence>
<accession>A0ABY9YZJ6</accession>
<proteinExistence type="predicted"/>
<keyword evidence="2" id="KW-0378">Hydrolase</keyword>
<dbReference type="Proteomes" id="UP001301869">
    <property type="component" value="Chromosome"/>
</dbReference>
<dbReference type="InterPro" id="IPR036866">
    <property type="entry name" value="RibonucZ/Hydroxyglut_hydro"/>
</dbReference>
<gene>
    <name evidence="2" type="primary">phnP</name>
    <name evidence="2" type="ORF">P1P91_00985</name>
</gene>
<dbReference type="InterPro" id="IPR017693">
    <property type="entry name" value="Phosphonate_metab_PhnP"/>
</dbReference>
<dbReference type="EC" id="3.1.4.55" evidence="2"/>
<dbReference type="SMART" id="SM00849">
    <property type="entry name" value="Lactamase_B"/>
    <property type="match status" value="1"/>
</dbReference>
<sequence>MKFRFTGTGDSVQVPCFGCHCLACERARLMSRYRRGPCSAKIYSSGESYLLDAGRMDLADSCERERPAGVLLTHYHADHVQGLLHLRWGVGESIPIYGPRDAEGCADLFKHPGILDFRPGLEPFRPLVLGDMNVIPVPLNHSRPTLGYCIADSMSRLAYLTDTVGLPGSTEHFLRQWQPDIVILDATHPASHTMPRNHNNITMALDILERLNPSQGWLTHLSHDVDAEVLTTYLSLPANVSLAWDGLEIELPD</sequence>
<dbReference type="InterPro" id="IPR035682">
    <property type="entry name" value="PhnP_MBL"/>
</dbReference>
<dbReference type="SUPFAM" id="SSF56281">
    <property type="entry name" value="Metallo-hydrolase/oxidoreductase"/>
    <property type="match status" value="1"/>
</dbReference>
<dbReference type="RefSeq" id="WP_017428937.1">
    <property type="nucleotide sequence ID" value="NZ_CP119391.1"/>
</dbReference>
<feature type="domain" description="Metallo-beta-lactamase" evidence="1">
    <location>
        <begin position="37"/>
        <end position="220"/>
    </location>
</feature>
<protein>
    <submittedName>
        <fullName evidence="2">Phosphonate metabolism protein PhnP</fullName>
        <ecNumber evidence="2">3.1.4.55</ecNumber>
    </submittedName>
</protein>
<evidence type="ECO:0000313" key="3">
    <source>
        <dbReference type="Proteomes" id="UP001301869"/>
    </source>
</evidence>
<evidence type="ECO:0000259" key="1">
    <source>
        <dbReference type="SMART" id="SM00849"/>
    </source>
</evidence>
<dbReference type="Gene3D" id="3.60.15.10">
    <property type="entry name" value="Ribonuclease Z/Hydroxyacylglutathione hydrolase-like"/>
    <property type="match status" value="1"/>
</dbReference>
<name>A0ABY9YZJ6_9GAMM</name>
<dbReference type="PANTHER" id="PTHR42663:SF6">
    <property type="entry name" value="HYDROLASE C777.06C-RELATED"/>
    <property type="match status" value="1"/>
</dbReference>
<reference evidence="2 3" key="1">
    <citation type="submission" date="2023-03" db="EMBL/GenBank/DDBJ databases">
        <title>Halomonas sp. nov., isolated from Korean tranditional fermented seafood 'Jeotgal'.</title>
        <authorList>
            <person name="Kim B."/>
            <person name="Shin N.-R."/>
        </authorList>
    </citation>
    <scope>NUCLEOTIDE SEQUENCE [LARGE SCALE GENOMIC DNA]</scope>
    <source>
        <strain evidence="2 3">SG2L-4</strain>
    </source>
</reference>
<organism evidence="2 3">
    <name type="scientific">Halomonas piscis</name>
    <dbReference type="NCBI Taxonomy" id="3031727"/>
    <lineage>
        <taxon>Bacteria</taxon>
        <taxon>Pseudomonadati</taxon>
        <taxon>Pseudomonadota</taxon>
        <taxon>Gammaproteobacteria</taxon>
        <taxon>Oceanospirillales</taxon>
        <taxon>Halomonadaceae</taxon>
        <taxon>Halomonas</taxon>
    </lineage>
</organism>